<feature type="compositionally biased region" description="Basic and acidic residues" evidence="1">
    <location>
        <begin position="1"/>
        <end position="12"/>
    </location>
</feature>
<evidence type="ECO:0000313" key="4">
    <source>
        <dbReference type="EMBL" id="SDF46115.1"/>
    </source>
</evidence>
<feature type="transmembrane region" description="Helical" evidence="2">
    <location>
        <begin position="94"/>
        <end position="118"/>
    </location>
</feature>
<reference evidence="5" key="1">
    <citation type="submission" date="2016-10" db="EMBL/GenBank/DDBJ databases">
        <authorList>
            <person name="Varghese N."/>
            <person name="Submissions S."/>
        </authorList>
    </citation>
    <scope>NUCLEOTIDE SEQUENCE [LARGE SCALE GENOMIC DNA]</scope>
    <source>
        <strain evidence="5">IBRC-M 10760</strain>
    </source>
</reference>
<sequence length="199" mass="21073">MTGESVDDRTDPENAPTAEGGPEHVEPESATEEKSYGGLFGSYPYAFRQSDSLLFKTYAVVGGLLALLIALLFTFGLVGVIASTTGTGGGVFSFSRAFFIFVGLLVVFPLLAPVLSVARRHRRVGSNARYDAAIASAGYLFLLTLYLALLISTPPEQQQPVSGAYAPLVELFYALPAIVGLVPPVVGAAAIYATHRLTR</sequence>
<evidence type="ECO:0000256" key="1">
    <source>
        <dbReference type="SAM" id="MobiDB-lite"/>
    </source>
</evidence>
<evidence type="ECO:0000313" key="5">
    <source>
        <dbReference type="Proteomes" id="UP000199076"/>
    </source>
</evidence>
<dbReference type="STRING" id="660518.SAMN05216218_106212"/>
<protein>
    <recommendedName>
        <fullName evidence="3">DUF8056 domain-containing protein</fullName>
    </recommendedName>
</protein>
<evidence type="ECO:0000256" key="2">
    <source>
        <dbReference type="SAM" id="Phobius"/>
    </source>
</evidence>
<organism evidence="4 5">
    <name type="scientific">Halorientalis regularis</name>
    <dbReference type="NCBI Taxonomy" id="660518"/>
    <lineage>
        <taxon>Archaea</taxon>
        <taxon>Methanobacteriati</taxon>
        <taxon>Methanobacteriota</taxon>
        <taxon>Stenosarchaea group</taxon>
        <taxon>Halobacteria</taxon>
        <taxon>Halobacteriales</taxon>
        <taxon>Haloarculaceae</taxon>
        <taxon>Halorientalis</taxon>
    </lineage>
</organism>
<keyword evidence="5" id="KW-1185">Reference proteome</keyword>
<keyword evidence="2" id="KW-0812">Transmembrane</keyword>
<keyword evidence="2" id="KW-1133">Transmembrane helix</keyword>
<feature type="transmembrane region" description="Helical" evidence="2">
    <location>
        <begin position="130"/>
        <end position="151"/>
    </location>
</feature>
<feature type="domain" description="DUF8056" evidence="3">
    <location>
        <begin position="33"/>
        <end position="199"/>
    </location>
</feature>
<accession>A0A1G7L9I8</accession>
<evidence type="ECO:0000259" key="3">
    <source>
        <dbReference type="Pfam" id="PF26243"/>
    </source>
</evidence>
<dbReference type="InterPro" id="IPR058369">
    <property type="entry name" value="DUF8056"/>
</dbReference>
<dbReference type="RefSeq" id="WP_245681165.1">
    <property type="nucleotide sequence ID" value="NZ_FNBK01000006.1"/>
</dbReference>
<dbReference type="Proteomes" id="UP000199076">
    <property type="component" value="Unassembled WGS sequence"/>
</dbReference>
<feature type="transmembrane region" description="Helical" evidence="2">
    <location>
        <begin position="58"/>
        <end position="82"/>
    </location>
</feature>
<keyword evidence="2" id="KW-0472">Membrane</keyword>
<gene>
    <name evidence="4" type="ORF">SAMN05216218_106212</name>
</gene>
<name>A0A1G7L9I8_9EURY</name>
<feature type="region of interest" description="Disordered" evidence="1">
    <location>
        <begin position="1"/>
        <end position="31"/>
    </location>
</feature>
<feature type="compositionally biased region" description="Basic and acidic residues" evidence="1">
    <location>
        <begin position="21"/>
        <end position="31"/>
    </location>
</feature>
<dbReference type="EMBL" id="FNBK01000006">
    <property type="protein sequence ID" value="SDF46115.1"/>
    <property type="molecule type" value="Genomic_DNA"/>
</dbReference>
<dbReference type="AlphaFoldDB" id="A0A1G7L9I8"/>
<dbReference type="Pfam" id="PF26243">
    <property type="entry name" value="DUF8056"/>
    <property type="match status" value="1"/>
</dbReference>
<feature type="transmembrane region" description="Helical" evidence="2">
    <location>
        <begin position="171"/>
        <end position="193"/>
    </location>
</feature>
<proteinExistence type="predicted"/>